<evidence type="ECO:0000313" key="3">
    <source>
        <dbReference type="EMBL" id="TBO32952.1"/>
    </source>
</evidence>
<evidence type="ECO:0000256" key="2">
    <source>
        <dbReference type="SAM" id="Phobius"/>
    </source>
</evidence>
<feature type="compositionally biased region" description="Low complexity" evidence="1">
    <location>
        <begin position="84"/>
        <end position="103"/>
    </location>
</feature>
<dbReference type="EMBL" id="SIXI01000002">
    <property type="protein sequence ID" value="TBO32952.1"/>
    <property type="molecule type" value="Genomic_DNA"/>
</dbReference>
<feature type="region of interest" description="Disordered" evidence="1">
    <location>
        <begin position="71"/>
        <end position="103"/>
    </location>
</feature>
<keyword evidence="2" id="KW-0472">Membrane</keyword>
<keyword evidence="4" id="KW-1185">Reference proteome</keyword>
<gene>
    <name evidence="3" type="ORF">EYS42_07275</name>
</gene>
<dbReference type="Proteomes" id="UP000292120">
    <property type="component" value="Unassembled WGS sequence"/>
</dbReference>
<keyword evidence="2" id="KW-0812">Transmembrane</keyword>
<proteinExistence type="predicted"/>
<evidence type="ECO:0000256" key="1">
    <source>
        <dbReference type="SAM" id="MobiDB-lite"/>
    </source>
</evidence>
<protein>
    <submittedName>
        <fullName evidence="3">Uncharacterized protein</fullName>
    </submittedName>
</protein>
<sequence length="541" mass="56808">MAQWWRGGLAALGVFALFWLFSVWQWQTQATDVQARDLWLHLLLAPALVCVAGAVAWLLLRRVRDGGGAVGGAPGASGAGTAVGSGSTSSAAHAASPATASAPPARPLPPLALCGHALTLPGALAHLGALEAAEALVKGQCRPALDPELTDLDGLPVFTARVESLECAPTSEASDERPSSAPARDGTDSGGPAHAPWPPEGRVARTQALLKGLSWSIWSQVDEALQAWRWASPDAKGLVPDPDPAAVGTPTWLAGVARPAARPHGPRGRLFLRVLVPDTWPAAWQQAAVTAVLSEAPEWLRQPVGQGLLSLDAAPWPVTDADGLWGHLADWRALQARRPSPESLWVVGADSLLDADHIDQLQAQGELFTPHHQLGRIPGEGAAAVWLCTPEWQQALSDQAPAEHPADHAGDMSAVPALHGVLQARRERSADLHGRTHMGTLLGLLAQAPSPAELLLTDADHRASRTAEVFEALTEWASALDPMQHVLRLGDACGDLGLARGLACLALAAGLPGPTTVALVHDPLRRTVLHLRTLSEPEVVK</sequence>
<reference evidence="3 4" key="1">
    <citation type="submission" date="2019-02" db="EMBL/GenBank/DDBJ databases">
        <title>Aquabacterium sp. strain KMB7.</title>
        <authorList>
            <person name="Chen W.-M."/>
        </authorList>
    </citation>
    <scope>NUCLEOTIDE SEQUENCE [LARGE SCALE GENOMIC DNA]</scope>
    <source>
        <strain evidence="3 4">KMB7</strain>
    </source>
</reference>
<organism evidence="3 4">
    <name type="scientific">Aquabacterium lacunae</name>
    <dbReference type="NCBI Taxonomy" id="2528630"/>
    <lineage>
        <taxon>Bacteria</taxon>
        <taxon>Pseudomonadati</taxon>
        <taxon>Pseudomonadota</taxon>
        <taxon>Betaproteobacteria</taxon>
        <taxon>Burkholderiales</taxon>
        <taxon>Aquabacterium</taxon>
    </lineage>
</organism>
<dbReference type="AlphaFoldDB" id="A0A4Q9H187"/>
<dbReference type="OrthoDB" id="9178072at2"/>
<keyword evidence="2" id="KW-1133">Transmembrane helix</keyword>
<feature type="transmembrane region" description="Helical" evidence="2">
    <location>
        <begin position="38"/>
        <end position="60"/>
    </location>
</feature>
<name>A0A4Q9H187_9BURK</name>
<accession>A0A4Q9H187</accession>
<feature type="region of interest" description="Disordered" evidence="1">
    <location>
        <begin position="166"/>
        <end position="200"/>
    </location>
</feature>
<comment type="caution">
    <text evidence="3">The sequence shown here is derived from an EMBL/GenBank/DDBJ whole genome shotgun (WGS) entry which is preliminary data.</text>
</comment>
<dbReference type="RefSeq" id="WP_130967211.1">
    <property type="nucleotide sequence ID" value="NZ_SIXI01000002.1"/>
</dbReference>
<evidence type="ECO:0000313" key="4">
    <source>
        <dbReference type="Proteomes" id="UP000292120"/>
    </source>
</evidence>
<feature type="transmembrane region" description="Helical" evidence="2">
    <location>
        <begin position="7"/>
        <end position="26"/>
    </location>
</feature>
<feature type="compositionally biased region" description="Gly residues" evidence="1">
    <location>
        <begin position="71"/>
        <end position="83"/>
    </location>
</feature>